<dbReference type="EMBL" id="VFRQ01000006">
    <property type="protein sequence ID" value="TPE43716.1"/>
    <property type="molecule type" value="Genomic_DNA"/>
</dbReference>
<dbReference type="Proteomes" id="UP000316727">
    <property type="component" value="Unassembled WGS sequence"/>
</dbReference>
<dbReference type="Gene3D" id="2.40.128.220">
    <property type="match status" value="1"/>
</dbReference>
<evidence type="ECO:0000313" key="3">
    <source>
        <dbReference type="Proteomes" id="UP000316727"/>
    </source>
</evidence>
<proteinExistence type="predicted"/>
<dbReference type="RefSeq" id="WP_140622019.1">
    <property type="nucleotide sequence ID" value="NZ_VFRQ01000006.1"/>
</dbReference>
<accession>A0A501WDX2</accession>
<protein>
    <recommendedName>
        <fullName evidence="4">Lipid-binding hydrolase</fullName>
    </recommendedName>
</protein>
<dbReference type="Pfam" id="PF12888">
    <property type="entry name" value="Lipid_bd"/>
    <property type="match status" value="1"/>
</dbReference>
<dbReference type="InterPro" id="IPR038668">
    <property type="entry name" value="Lipid-bd_sf"/>
</dbReference>
<evidence type="ECO:0008006" key="4">
    <source>
        <dbReference type="Google" id="ProtNLM"/>
    </source>
</evidence>
<evidence type="ECO:0000256" key="1">
    <source>
        <dbReference type="SAM" id="SignalP"/>
    </source>
</evidence>
<feature type="chain" id="PRO_5021417786" description="Lipid-binding hydrolase" evidence="1">
    <location>
        <begin position="23"/>
        <end position="173"/>
    </location>
</feature>
<sequence length="173" mass="19399">MKLTYTLLLVLFLALGFLPACDDDDDVEYTATYPVSGDWTVTYSVETAPGQFEPLVEDTELLIYNTAANVPTEVWVDDQENFWTFIIRTDVNMSNLTFSAQNAVSTAQVENADGELEPYDIEVNITDGQVFEDAVTVNGVQRDSIYFKVSFEDDDPAFGTVYHVYGHRSTGFE</sequence>
<evidence type="ECO:0000313" key="2">
    <source>
        <dbReference type="EMBL" id="TPE43716.1"/>
    </source>
</evidence>
<keyword evidence="3" id="KW-1185">Reference proteome</keyword>
<dbReference type="AlphaFoldDB" id="A0A501WDX2"/>
<feature type="signal peptide" evidence="1">
    <location>
        <begin position="1"/>
        <end position="22"/>
    </location>
</feature>
<name>A0A501WDX2_9BACT</name>
<keyword evidence="1" id="KW-0732">Signal</keyword>
<gene>
    <name evidence="2" type="ORF">FJM65_13310</name>
</gene>
<dbReference type="InterPro" id="IPR024404">
    <property type="entry name" value="Lipid-bd_put"/>
</dbReference>
<dbReference type="OrthoDB" id="851990at2"/>
<reference evidence="2 3" key="1">
    <citation type="submission" date="2019-06" db="EMBL/GenBank/DDBJ databases">
        <title>A novel bacterium of genus Pontibacter, isolated from marine sediment.</title>
        <authorList>
            <person name="Huang H."/>
            <person name="Mo K."/>
            <person name="Hu Y."/>
        </authorList>
    </citation>
    <scope>NUCLEOTIDE SEQUENCE [LARGE SCALE GENOMIC DNA]</scope>
    <source>
        <strain evidence="2 3">HB172049</strain>
    </source>
</reference>
<comment type="caution">
    <text evidence="2">The sequence shown here is derived from an EMBL/GenBank/DDBJ whole genome shotgun (WGS) entry which is preliminary data.</text>
</comment>
<organism evidence="2 3">
    <name type="scientific">Pontibacter mangrovi</name>
    <dbReference type="NCBI Taxonomy" id="2589816"/>
    <lineage>
        <taxon>Bacteria</taxon>
        <taxon>Pseudomonadati</taxon>
        <taxon>Bacteroidota</taxon>
        <taxon>Cytophagia</taxon>
        <taxon>Cytophagales</taxon>
        <taxon>Hymenobacteraceae</taxon>
        <taxon>Pontibacter</taxon>
    </lineage>
</organism>